<dbReference type="HOGENOM" id="CLU_010714_4_0_1"/>
<feature type="transmembrane region" description="Helical" evidence="9">
    <location>
        <begin position="593"/>
        <end position="623"/>
    </location>
</feature>
<dbReference type="KEGG" id="pgu:PGUG_00315"/>
<comment type="subcellular location">
    <subcellularLocation>
        <location evidence="2">Golgi apparatus</location>
    </subcellularLocation>
    <subcellularLocation>
        <location evidence="1">Membrane</location>
        <topology evidence="1">Multi-pass membrane protein</topology>
    </subcellularLocation>
</comment>
<dbReference type="GeneID" id="5128982"/>
<dbReference type="GO" id="GO:0006878">
    <property type="term" value="P:intracellular copper ion homeostasis"/>
    <property type="evidence" value="ECO:0007669"/>
    <property type="project" value="EnsemblFungi"/>
</dbReference>
<evidence type="ECO:0000313" key="11">
    <source>
        <dbReference type="Proteomes" id="UP000001997"/>
    </source>
</evidence>
<dbReference type="AlphaFoldDB" id="A5DAL0"/>
<dbReference type="InterPro" id="IPR004240">
    <property type="entry name" value="EMP70"/>
</dbReference>
<dbReference type="Proteomes" id="UP000001997">
    <property type="component" value="Unassembled WGS sequence"/>
</dbReference>
<evidence type="ECO:0000256" key="1">
    <source>
        <dbReference type="ARBA" id="ARBA00004141"/>
    </source>
</evidence>
<dbReference type="PANTHER" id="PTHR10766">
    <property type="entry name" value="TRANSMEMBRANE 9 SUPERFAMILY PROTEIN"/>
    <property type="match status" value="1"/>
</dbReference>
<dbReference type="FunCoup" id="A5DAL0">
    <property type="interactions" value="14"/>
</dbReference>
<evidence type="ECO:0000313" key="10">
    <source>
        <dbReference type="EMBL" id="EDK36217.2"/>
    </source>
</evidence>
<feature type="transmembrane region" description="Helical" evidence="9">
    <location>
        <begin position="483"/>
        <end position="504"/>
    </location>
</feature>
<evidence type="ECO:0000256" key="3">
    <source>
        <dbReference type="ARBA" id="ARBA00005227"/>
    </source>
</evidence>
<dbReference type="OMA" id="VVGFEVY"/>
<feature type="transmembrane region" description="Helical" evidence="9">
    <location>
        <begin position="256"/>
        <end position="280"/>
    </location>
</feature>
<evidence type="ECO:0000256" key="2">
    <source>
        <dbReference type="ARBA" id="ARBA00004555"/>
    </source>
</evidence>
<dbReference type="EMBL" id="CH408155">
    <property type="protein sequence ID" value="EDK36217.2"/>
    <property type="molecule type" value="Genomic_DNA"/>
</dbReference>
<evidence type="ECO:0000256" key="6">
    <source>
        <dbReference type="ARBA" id="ARBA00022989"/>
    </source>
</evidence>
<feature type="transmembrane region" description="Helical" evidence="9">
    <location>
        <begin position="439"/>
        <end position="462"/>
    </location>
</feature>
<dbReference type="eggNOG" id="KOG1278">
    <property type="taxonomic scope" value="Eukaryota"/>
</dbReference>
<dbReference type="GO" id="GO:0016020">
    <property type="term" value="C:membrane"/>
    <property type="evidence" value="ECO:0007669"/>
    <property type="project" value="UniProtKB-SubCell"/>
</dbReference>
<feature type="transmembrane region" description="Helical" evidence="9">
    <location>
        <begin position="359"/>
        <end position="381"/>
    </location>
</feature>
<dbReference type="Pfam" id="PF02990">
    <property type="entry name" value="EMP70"/>
    <property type="match status" value="1"/>
</dbReference>
<reference evidence="10 11" key="1">
    <citation type="journal article" date="2009" name="Nature">
        <title>Evolution of pathogenicity and sexual reproduction in eight Candida genomes.</title>
        <authorList>
            <person name="Butler G."/>
            <person name="Rasmussen M.D."/>
            <person name="Lin M.F."/>
            <person name="Santos M.A."/>
            <person name="Sakthikumar S."/>
            <person name="Munro C.A."/>
            <person name="Rheinbay E."/>
            <person name="Grabherr M."/>
            <person name="Forche A."/>
            <person name="Reedy J.L."/>
            <person name="Agrafioti I."/>
            <person name="Arnaud M.B."/>
            <person name="Bates S."/>
            <person name="Brown A.J."/>
            <person name="Brunke S."/>
            <person name="Costanzo M.C."/>
            <person name="Fitzpatrick D.A."/>
            <person name="de Groot P.W."/>
            <person name="Harris D."/>
            <person name="Hoyer L.L."/>
            <person name="Hube B."/>
            <person name="Klis F.M."/>
            <person name="Kodira C."/>
            <person name="Lennard N."/>
            <person name="Logue M.E."/>
            <person name="Martin R."/>
            <person name="Neiman A.M."/>
            <person name="Nikolaou E."/>
            <person name="Quail M.A."/>
            <person name="Quinn J."/>
            <person name="Santos M.C."/>
            <person name="Schmitzberger F.F."/>
            <person name="Sherlock G."/>
            <person name="Shah P."/>
            <person name="Silverstein K.A."/>
            <person name="Skrzypek M.S."/>
            <person name="Soll D."/>
            <person name="Staggs R."/>
            <person name="Stansfield I."/>
            <person name="Stumpf M.P."/>
            <person name="Sudbery P.E."/>
            <person name="Srikantha T."/>
            <person name="Zeng Q."/>
            <person name="Berman J."/>
            <person name="Berriman M."/>
            <person name="Heitman J."/>
            <person name="Gow N.A."/>
            <person name="Lorenz M.C."/>
            <person name="Birren B.W."/>
            <person name="Kellis M."/>
            <person name="Cuomo C.A."/>
        </authorList>
    </citation>
    <scope>NUCLEOTIDE SEQUENCE [LARGE SCALE GENOMIC DNA]</scope>
    <source>
        <strain evidence="11">ATCC 6260 / CBS 566 / DSM 6381 / JCM 1539 / NBRC 10279 / NRRL Y-324</strain>
    </source>
</reference>
<feature type="transmembrane region" description="Helical" evidence="9">
    <location>
        <begin position="314"/>
        <end position="339"/>
    </location>
</feature>
<evidence type="ECO:0000256" key="7">
    <source>
        <dbReference type="ARBA" id="ARBA00023034"/>
    </source>
</evidence>
<dbReference type="GO" id="GO:0007124">
    <property type="term" value="P:pseudohyphal growth"/>
    <property type="evidence" value="ECO:0007669"/>
    <property type="project" value="EnsemblFungi"/>
</dbReference>
<keyword evidence="4 9" id="KW-0812">Transmembrane</keyword>
<dbReference type="GO" id="GO:0072657">
    <property type="term" value="P:protein localization to membrane"/>
    <property type="evidence" value="ECO:0007669"/>
    <property type="project" value="TreeGrafter"/>
</dbReference>
<dbReference type="PANTHER" id="PTHR10766:SF55">
    <property type="entry name" value="TRANSMEMBRANE 9 SUPERFAMILY MEMBER 4"/>
    <property type="match status" value="1"/>
</dbReference>
<accession>A5DAL0</accession>
<feature type="transmembrane region" description="Helical" evidence="9">
    <location>
        <begin position="569"/>
        <end position="587"/>
    </location>
</feature>
<gene>
    <name evidence="10" type="ORF">PGUG_00315</name>
</gene>
<dbReference type="GO" id="GO:0001403">
    <property type="term" value="P:invasive growth in response to glucose limitation"/>
    <property type="evidence" value="ECO:0007669"/>
    <property type="project" value="EnsemblFungi"/>
</dbReference>
<evidence type="ECO:0000256" key="4">
    <source>
        <dbReference type="ARBA" id="ARBA00022692"/>
    </source>
</evidence>
<dbReference type="GO" id="GO:0007034">
    <property type="term" value="P:vacuolar transport"/>
    <property type="evidence" value="ECO:0007669"/>
    <property type="project" value="EnsemblFungi"/>
</dbReference>
<organism evidence="10 11">
    <name type="scientific">Meyerozyma guilliermondii (strain ATCC 6260 / CBS 566 / DSM 6381 / JCM 1539 / NBRC 10279 / NRRL Y-324)</name>
    <name type="common">Yeast</name>
    <name type="synonym">Candida guilliermondii</name>
    <dbReference type="NCBI Taxonomy" id="294746"/>
    <lineage>
        <taxon>Eukaryota</taxon>
        <taxon>Fungi</taxon>
        <taxon>Dikarya</taxon>
        <taxon>Ascomycota</taxon>
        <taxon>Saccharomycotina</taxon>
        <taxon>Pichiomycetes</taxon>
        <taxon>Debaryomycetaceae</taxon>
        <taxon>Meyerozyma</taxon>
    </lineage>
</organism>
<feature type="transmembrane region" description="Helical" evidence="9">
    <location>
        <begin position="524"/>
        <end position="548"/>
    </location>
</feature>
<keyword evidence="11" id="KW-1185">Reference proteome</keyword>
<keyword evidence="5" id="KW-0732">Signal</keyword>
<comment type="similarity">
    <text evidence="3 9">Belongs to the nonaspanin (TM9SF) (TC 9.A.2) family.</text>
</comment>
<name>A5DAL0_PICGU</name>
<evidence type="ECO:0000256" key="9">
    <source>
        <dbReference type="RuleBase" id="RU363079"/>
    </source>
</evidence>
<dbReference type="InParanoid" id="A5DAL0"/>
<dbReference type="RefSeq" id="XP_001486938.2">
    <property type="nucleotide sequence ID" value="XM_001486888.1"/>
</dbReference>
<evidence type="ECO:0000256" key="5">
    <source>
        <dbReference type="ARBA" id="ARBA00022729"/>
    </source>
</evidence>
<keyword evidence="6 9" id="KW-1133">Transmembrane helix</keyword>
<dbReference type="GO" id="GO:0005794">
    <property type="term" value="C:Golgi apparatus"/>
    <property type="evidence" value="ECO:0007669"/>
    <property type="project" value="UniProtKB-SubCell"/>
</dbReference>
<proteinExistence type="inferred from homology"/>
<protein>
    <recommendedName>
        <fullName evidence="9">Transmembrane 9 superfamily member</fullName>
    </recommendedName>
</protein>
<dbReference type="OrthoDB" id="1666796at2759"/>
<dbReference type="VEuPathDB" id="FungiDB:PGUG_00315"/>
<sequence>MLLILILLPLVAALGFHGPTTYKRGEKVELIVNKVESDNTQLPYGYYDLPFVCPSGDKKPLPLSLGEILRGDRLWESTYELNFGVDDPCHRLCDLVAKDHVLKRADHFIRNGYFVHWLLDGLPGATTFESDNRNNKYYAAGFPLGFVSEDKSYIYNHVMLVIRYHRARNAPGKYHIVGFEVYPKSVSNEECPKTNTGYQNFAITFGARENKDTSETQKTVIPYTYSVYWREDNTIDYTHRWDLYLENDTSVNNHRIHWLSVINSVVLIFLVTIVMSVILLKISGSESLSATLPVANDKPQHYSNRSLHRPVMPLLLSVLVAGGVQIITTVVGVIVILFVDISFDGHDLSLAFQNRQGAVHSFSLLCIVGSGPLASYVGIIVNKILHHNSTDVKYNTTMNNILSMVFCGFVPALVLAVVLFINFFVWAKASSNALPLGTIVILLLLFVLIELPLGIIGGYYGNKKKLPTFSGPDLDDGPRSNSWVLHPIVSTAASGLIPFGIIYVELTYIFNSVWLEKTTYYYMYGFLLLAALMLIVIIAELAVIATYFSISAHKNPAYHWLCFRVGSSVGWYILAYSVVYFFTHLYVRDFVSILLYFAYMILVSAIVCIGCGAIGIIAGMIYANKAFNALKVE</sequence>
<keyword evidence="8 9" id="KW-0472">Membrane</keyword>
<feature type="transmembrane region" description="Helical" evidence="9">
    <location>
        <begin position="401"/>
        <end position="427"/>
    </location>
</feature>
<evidence type="ECO:0000256" key="8">
    <source>
        <dbReference type="ARBA" id="ARBA00023136"/>
    </source>
</evidence>
<keyword evidence="7" id="KW-0333">Golgi apparatus</keyword>